<dbReference type="AlphaFoldDB" id="A0A417ZA30"/>
<comment type="caution">
    <text evidence="1">The sequence shown here is derived from an EMBL/GenBank/DDBJ whole genome shotgun (WGS) entry which is preliminary data.</text>
</comment>
<reference evidence="1 2" key="1">
    <citation type="submission" date="2018-08" db="EMBL/GenBank/DDBJ databases">
        <title>Whole genome sequence analysis of Dermacoccus abyssi bacteria isolated from Deep Mariana trench Micromonospora spp reveals genes involved in the environmental adaptation and production of secondary metabolites.</title>
        <authorList>
            <person name="Abdel-Mageed W.M."/>
            <person name="Lehri B."/>
            <person name="Nouioui I."/>
            <person name="Goodfellow I."/>
            <person name="Jaspars M."/>
            <person name="Karlyshev A."/>
        </authorList>
    </citation>
    <scope>NUCLEOTIDE SEQUENCE [LARGE SCALE GENOMIC DNA]</scope>
    <source>
        <strain evidence="1 2">MT1.1</strain>
    </source>
</reference>
<protein>
    <submittedName>
        <fullName evidence="1">Uncharacterized protein</fullName>
    </submittedName>
</protein>
<dbReference type="Pfam" id="PF18963">
    <property type="entry name" value="DUF5703"/>
    <property type="match status" value="1"/>
</dbReference>
<dbReference type="RefSeq" id="WP_047312900.1">
    <property type="nucleotide sequence ID" value="NZ_CBCRVH010000002.1"/>
</dbReference>
<organism evidence="1 2">
    <name type="scientific">Dermacoccus abyssi</name>
    <dbReference type="NCBI Taxonomy" id="322596"/>
    <lineage>
        <taxon>Bacteria</taxon>
        <taxon>Bacillati</taxon>
        <taxon>Actinomycetota</taxon>
        <taxon>Actinomycetes</taxon>
        <taxon>Micrococcales</taxon>
        <taxon>Dermacoccaceae</taxon>
        <taxon>Dermacoccus</taxon>
    </lineage>
</organism>
<evidence type="ECO:0000313" key="2">
    <source>
        <dbReference type="Proteomes" id="UP000285376"/>
    </source>
</evidence>
<gene>
    <name evidence="1" type="ORF">D1832_01930</name>
</gene>
<name>A0A417ZA30_9MICO</name>
<evidence type="ECO:0000313" key="1">
    <source>
        <dbReference type="EMBL" id="RHW47488.1"/>
    </source>
</evidence>
<accession>A0A417ZA30</accession>
<dbReference type="Proteomes" id="UP000285376">
    <property type="component" value="Unassembled WGS sequence"/>
</dbReference>
<dbReference type="EMBL" id="QWLM01000002">
    <property type="protein sequence ID" value="RHW47488.1"/>
    <property type="molecule type" value="Genomic_DNA"/>
</dbReference>
<dbReference type="InterPro" id="IPR043758">
    <property type="entry name" value="DUF5703"/>
</dbReference>
<proteinExistence type="predicted"/>
<sequence>MPEYEYRTLTFERGTSRGDIRQALTDEAEYGHWELARTRLYLGGMRRVWLRRRIIRMRRESPGGLL</sequence>